<accession>A0ABR7GLG1</accession>
<keyword evidence="1" id="KW-0677">Repeat</keyword>
<evidence type="ECO:0000256" key="1">
    <source>
        <dbReference type="ARBA" id="ARBA00022737"/>
    </source>
</evidence>
<dbReference type="Proteomes" id="UP000641741">
    <property type="component" value="Unassembled WGS sequence"/>
</dbReference>
<reference evidence="4 5" key="1">
    <citation type="submission" date="2020-08" db="EMBL/GenBank/DDBJ databases">
        <title>Genome public.</title>
        <authorList>
            <person name="Liu C."/>
            <person name="Sun Q."/>
        </authorList>
    </citation>
    <scope>NUCLEOTIDE SEQUENCE [LARGE SCALE GENOMIC DNA]</scope>
    <source>
        <strain evidence="4 5">M2</strain>
    </source>
</reference>
<keyword evidence="5" id="KW-1185">Reference proteome</keyword>
<organism evidence="4 5">
    <name type="scientific">Agathobaculum hominis</name>
    <dbReference type="NCBI Taxonomy" id="2763014"/>
    <lineage>
        <taxon>Bacteria</taxon>
        <taxon>Bacillati</taxon>
        <taxon>Bacillota</taxon>
        <taxon>Clostridia</taxon>
        <taxon>Eubacteriales</taxon>
        <taxon>Butyricicoccaceae</taxon>
        <taxon>Agathobaculum</taxon>
    </lineage>
</organism>
<dbReference type="RefSeq" id="WP_186969449.1">
    <property type="nucleotide sequence ID" value="NZ_JACOPK010000003.1"/>
</dbReference>
<name>A0ABR7GLG1_9FIRM</name>
<feature type="chain" id="PRO_5045792799" evidence="2">
    <location>
        <begin position="27"/>
        <end position="369"/>
    </location>
</feature>
<dbReference type="PANTHER" id="PTHR43308:SF5">
    <property type="entry name" value="S-LAYER PROTEIN _ PEPTIDOGLYCAN ENDO-BETA-N-ACETYLGLUCOSAMINIDASE"/>
    <property type="match status" value="1"/>
</dbReference>
<dbReference type="EMBL" id="JACOPK010000003">
    <property type="protein sequence ID" value="MBC5695156.1"/>
    <property type="molecule type" value="Genomic_DNA"/>
</dbReference>
<dbReference type="PROSITE" id="PS51272">
    <property type="entry name" value="SLH"/>
    <property type="match status" value="3"/>
</dbReference>
<protein>
    <submittedName>
        <fullName evidence="4">S-layer homology domain-containing protein</fullName>
    </submittedName>
</protein>
<dbReference type="Pfam" id="PF00395">
    <property type="entry name" value="SLH"/>
    <property type="match status" value="3"/>
</dbReference>
<feature type="signal peptide" evidence="2">
    <location>
        <begin position="1"/>
        <end position="26"/>
    </location>
</feature>
<comment type="caution">
    <text evidence="4">The sequence shown here is derived from an EMBL/GenBank/DDBJ whole genome shotgun (WGS) entry which is preliminary data.</text>
</comment>
<dbReference type="InterPro" id="IPR001119">
    <property type="entry name" value="SLH_dom"/>
</dbReference>
<proteinExistence type="predicted"/>
<dbReference type="PANTHER" id="PTHR43308">
    <property type="entry name" value="OUTER MEMBRANE PROTEIN ALPHA-RELATED"/>
    <property type="match status" value="1"/>
</dbReference>
<feature type="domain" description="SLH" evidence="3">
    <location>
        <begin position="44"/>
        <end position="107"/>
    </location>
</feature>
<gene>
    <name evidence="4" type="ORF">H8S02_04240</name>
</gene>
<feature type="domain" description="SLH" evidence="3">
    <location>
        <begin position="110"/>
        <end position="173"/>
    </location>
</feature>
<feature type="domain" description="SLH" evidence="3">
    <location>
        <begin position="175"/>
        <end position="237"/>
    </location>
</feature>
<evidence type="ECO:0000256" key="2">
    <source>
        <dbReference type="SAM" id="SignalP"/>
    </source>
</evidence>
<dbReference type="PROSITE" id="PS51257">
    <property type="entry name" value="PROKAR_LIPOPROTEIN"/>
    <property type="match status" value="1"/>
</dbReference>
<evidence type="ECO:0000313" key="5">
    <source>
        <dbReference type="Proteomes" id="UP000641741"/>
    </source>
</evidence>
<evidence type="ECO:0000313" key="4">
    <source>
        <dbReference type="EMBL" id="MBC5695156.1"/>
    </source>
</evidence>
<evidence type="ECO:0000259" key="3">
    <source>
        <dbReference type="PROSITE" id="PS51272"/>
    </source>
</evidence>
<keyword evidence="2" id="KW-0732">Signal</keyword>
<dbReference type="InterPro" id="IPR051465">
    <property type="entry name" value="Cell_Envelope_Struct_Comp"/>
</dbReference>
<sequence length="369" mass="39556">MKRTCKLAAAALLTAAVTVGTVTACAAAETAVTTETYAYLPDHSVYFYDVDDGYSWAFREVDTLAVAGVIQGRGDHLFYPRNAITRADFIVMLDRAYGMSSALESGAVTAQQDFSDVPSDKYYAKSVAAARALGVATGTADNRFLPQQTMSRQDAMVFLKRTIDRTELTLRDGAITGFSDAAEVKSYAQEAVGALTSAKVIGGTNGKLNPNAPVTRAEMAVMLYRALHLTENGGSGGAVYHERKDTVNLCIGAQSYSDVVIENYDSSVTYEGLVQYSGLHQDGSTMYVSIDGAHAIDRTAEYKNGTFTFDTDAENDGITGDYPAAADCVAIDAGEPYHQIAEPVSTGSEYRVCYPSVRDGEVVAVYYVK</sequence>